<keyword evidence="2" id="KW-1185">Reference proteome</keyword>
<organism evidence="1 2">
    <name type="scientific">Acorus gramineus</name>
    <name type="common">Dwarf sweet flag</name>
    <dbReference type="NCBI Taxonomy" id="55184"/>
    <lineage>
        <taxon>Eukaryota</taxon>
        <taxon>Viridiplantae</taxon>
        <taxon>Streptophyta</taxon>
        <taxon>Embryophyta</taxon>
        <taxon>Tracheophyta</taxon>
        <taxon>Spermatophyta</taxon>
        <taxon>Magnoliopsida</taxon>
        <taxon>Liliopsida</taxon>
        <taxon>Acoraceae</taxon>
        <taxon>Acorus</taxon>
    </lineage>
</organism>
<dbReference type="EMBL" id="JAUJYN010000009">
    <property type="protein sequence ID" value="KAK1263119.1"/>
    <property type="molecule type" value="Genomic_DNA"/>
</dbReference>
<gene>
    <name evidence="1" type="ORF">QJS04_geneDACA022330</name>
</gene>
<evidence type="ECO:0000313" key="2">
    <source>
        <dbReference type="Proteomes" id="UP001179952"/>
    </source>
</evidence>
<comment type="caution">
    <text evidence="1">The sequence shown here is derived from an EMBL/GenBank/DDBJ whole genome shotgun (WGS) entry which is preliminary data.</text>
</comment>
<name>A0AAV9AG68_ACOGR</name>
<reference evidence="1" key="1">
    <citation type="journal article" date="2023" name="Nat. Commun.">
        <title>Diploid and tetraploid genomes of Acorus and the evolution of monocots.</title>
        <authorList>
            <person name="Ma L."/>
            <person name="Liu K.W."/>
            <person name="Li Z."/>
            <person name="Hsiao Y.Y."/>
            <person name="Qi Y."/>
            <person name="Fu T."/>
            <person name="Tang G.D."/>
            <person name="Zhang D."/>
            <person name="Sun W.H."/>
            <person name="Liu D.K."/>
            <person name="Li Y."/>
            <person name="Chen G.Z."/>
            <person name="Liu X.D."/>
            <person name="Liao X.Y."/>
            <person name="Jiang Y.T."/>
            <person name="Yu X."/>
            <person name="Hao Y."/>
            <person name="Huang J."/>
            <person name="Zhao X.W."/>
            <person name="Ke S."/>
            <person name="Chen Y.Y."/>
            <person name="Wu W.L."/>
            <person name="Hsu J.L."/>
            <person name="Lin Y.F."/>
            <person name="Huang M.D."/>
            <person name="Li C.Y."/>
            <person name="Huang L."/>
            <person name="Wang Z.W."/>
            <person name="Zhao X."/>
            <person name="Zhong W.Y."/>
            <person name="Peng D.H."/>
            <person name="Ahmad S."/>
            <person name="Lan S."/>
            <person name="Zhang J.S."/>
            <person name="Tsai W.C."/>
            <person name="Van de Peer Y."/>
            <person name="Liu Z.J."/>
        </authorList>
    </citation>
    <scope>NUCLEOTIDE SEQUENCE</scope>
    <source>
        <strain evidence="1">SCP</strain>
    </source>
</reference>
<proteinExistence type="predicted"/>
<sequence>MPPPAARRRHIPTPPLAARCCHLPRLQKTQQLGRSLPLPDASRLLYLGLLKKPPPHSLRKPLISYVPRN</sequence>
<evidence type="ECO:0000313" key="1">
    <source>
        <dbReference type="EMBL" id="KAK1263119.1"/>
    </source>
</evidence>
<accession>A0AAV9AG68</accession>
<reference evidence="1" key="2">
    <citation type="submission" date="2023-06" db="EMBL/GenBank/DDBJ databases">
        <authorList>
            <person name="Ma L."/>
            <person name="Liu K.-W."/>
            <person name="Li Z."/>
            <person name="Hsiao Y.-Y."/>
            <person name="Qi Y."/>
            <person name="Fu T."/>
            <person name="Tang G."/>
            <person name="Zhang D."/>
            <person name="Sun W.-H."/>
            <person name="Liu D.-K."/>
            <person name="Li Y."/>
            <person name="Chen G.-Z."/>
            <person name="Liu X.-D."/>
            <person name="Liao X.-Y."/>
            <person name="Jiang Y.-T."/>
            <person name="Yu X."/>
            <person name="Hao Y."/>
            <person name="Huang J."/>
            <person name="Zhao X.-W."/>
            <person name="Ke S."/>
            <person name="Chen Y.-Y."/>
            <person name="Wu W.-L."/>
            <person name="Hsu J.-L."/>
            <person name="Lin Y.-F."/>
            <person name="Huang M.-D."/>
            <person name="Li C.-Y."/>
            <person name="Huang L."/>
            <person name="Wang Z.-W."/>
            <person name="Zhao X."/>
            <person name="Zhong W.-Y."/>
            <person name="Peng D.-H."/>
            <person name="Ahmad S."/>
            <person name="Lan S."/>
            <person name="Zhang J.-S."/>
            <person name="Tsai W.-C."/>
            <person name="Van De Peer Y."/>
            <person name="Liu Z.-J."/>
        </authorList>
    </citation>
    <scope>NUCLEOTIDE SEQUENCE</scope>
    <source>
        <strain evidence="1">SCP</strain>
        <tissue evidence="1">Leaves</tissue>
    </source>
</reference>
<dbReference type="Proteomes" id="UP001179952">
    <property type="component" value="Unassembled WGS sequence"/>
</dbReference>
<dbReference type="AlphaFoldDB" id="A0AAV9AG68"/>
<protein>
    <submittedName>
        <fullName evidence="1">Uncharacterized protein</fullName>
    </submittedName>
</protein>